<organism evidence="3 4">
    <name type="scientific">Formimonas warabiya</name>
    <dbReference type="NCBI Taxonomy" id="1761012"/>
    <lineage>
        <taxon>Bacteria</taxon>
        <taxon>Bacillati</taxon>
        <taxon>Bacillota</taxon>
        <taxon>Clostridia</taxon>
        <taxon>Eubacteriales</taxon>
        <taxon>Peptococcaceae</taxon>
        <taxon>Candidatus Formimonas</taxon>
    </lineage>
</organism>
<dbReference type="EMBL" id="CP017634">
    <property type="protein sequence ID" value="ATW26123.1"/>
    <property type="molecule type" value="Genomic_DNA"/>
</dbReference>
<dbReference type="Pfam" id="PF07331">
    <property type="entry name" value="TctB"/>
    <property type="match status" value="1"/>
</dbReference>
<dbReference type="InterPro" id="IPR009936">
    <property type="entry name" value="DUF1468"/>
</dbReference>
<keyword evidence="1" id="KW-0472">Membrane</keyword>
<protein>
    <recommendedName>
        <fullName evidence="2">DUF1468 domain-containing protein</fullName>
    </recommendedName>
</protein>
<dbReference type="OrthoDB" id="1807861at2"/>
<dbReference type="AlphaFoldDB" id="A0A3G1KUD5"/>
<dbReference type="Proteomes" id="UP000323521">
    <property type="component" value="Chromosome"/>
</dbReference>
<keyword evidence="1" id="KW-0812">Transmembrane</keyword>
<evidence type="ECO:0000313" key="3">
    <source>
        <dbReference type="EMBL" id="ATW26123.1"/>
    </source>
</evidence>
<evidence type="ECO:0000313" key="4">
    <source>
        <dbReference type="Proteomes" id="UP000323521"/>
    </source>
</evidence>
<keyword evidence="4" id="KW-1185">Reference proteome</keyword>
<feature type="transmembrane region" description="Helical" evidence="1">
    <location>
        <begin position="135"/>
        <end position="162"/>
    </location>
</feature>
<proteinExistence type="predicted"/>
<name>A0A3G1KUD5_FORW1</name>
<evidence type="ECO:0000259" key="2">
    <source>
        <dbReference type="Pfam" id="PF07331"/>
    </source>
</evidence>
<feature type="transmembrane region" description="Helical" evidence="1">
    <location>
        <begin position="112"/>
        <end position="128"/>
    </location>
</feature>
<sequence length="163" mass="18355">MFKKDDWKTGLLALGAGLFILLFSLPLNGRVQQAQQLSEVMGPSGLPNIIAVLMILIGLVHLAVSYRMRDQNAHPDSIKEKKETKKGIQEGILYLVILVSLVYIFLLPKLGYLLMTIMLMAVLLYLFNERKWQKVLIISVAFSVFLYFVFGELLGVLLPVLFG</sequence>
<feature type="domain" description="DUF1468" evidence="2">
    <location>
        <begin position="16"/>
        <end position="159"/>
    </location>
</feature>
<accession>A0A3G1KUD5</accession>
<dbReference type="RefSeq" id="WP_148135400.1">
    <property type="nucleotide sequence ID" value="NZ_CP017634.1"/>
</dbReference>
<gene>
    <name evidence="3" type="ORF">DCMF_16290</name>
</gene>
<keyword evidence="1" id="KW-1133">Transmembrane helix</keyword>
<feature type="transmembrane region" description="Helical" evidence="1">
    <location>
        <begin position="87"/>
        <end position="106"/>
    </location>
</feature>
<dbReference type="KEGG" id="fwa:DCMF_16290"/>
<feature type="transmembrane region" description="Helical" evidence="1">
    <location>
        <begin position="49"/>
        <end position="66"/>
    </location>
</feature>
<evidence type="ECO:0000256" key="1">
    <source>
        <dbReference type="SAM" id="Phobius"/>
    </source>
</evidence>
<reference evidence="3 4" key="1">
    <citation type="submission" date="2016-10" db="EMBL/GenBank/DDBJ databases">
        <title>Complete Genome Sequence of Peptococcaceae strain DCMF.</title>
        <authorList>
            <person name="Edwards R.J."/>
            <person name="Holland S.I."/>
            <person name="Deshpande N.P."/>
            <person name="Wong Y.K."/>
            <person name="Ertan H."/>
            <person name="Manefield M."/>
            <person name="Russell T.L."/>
            <person name="Lee M.J."/>
        </authorList>
    </citation>
    <scope>NUCLEOTIDE SEQUENCE [LARGE SCALE GENOMIC DNA]</scope>
    <source>
        <strain evidence="3 4">DCMF</strain>
    </source>
</reference>